<dbReference type="PROSITE" id="PS51585">
    <property type="entry name" value="SAM_MT_TPMT"/>
    <property type="match status" value="1"/>
</dbReference>
<dbReference type="Proteomes" id="UP000813461">
    <property type="component" value="Unassembled WGS sequence"/>
</dbReference>
<gene>
    <name evidence="5" type="ORF">FB567DRAFT_174889</name>
</gene>
<name>A0A8K0W3I7_9PLEO</name>
<evidence type="ECO:0000256" key="3">
    <source>
        <dbReference type="ARBA" id="ARBA00022691"/>
    </source>
</evidence>
<protein>
    <submittedName>
        <fullName evidence="5">S-adenosyl-L-methionine-dependent methyltransferase</fullName>
    </submittedName>
</protein>
<keyword evidence="3" id="KW-0949">S-adenosyl-L-methionine</keyword>
<dbReference type="PANTHER" id="PTHR10259">
    <property type="entry name" value="THIOPURINE S-METHYLTRANSFERASE"/>
    <property type="match status" value="1"/>
</dbReference>
<sequence>MATQNQDRLRTHFSTLPTSAHGQGWDSLWKEGTFIPWDRGSANPALVDLLASPQAPSTSSDPNPTPGAPVPGSVPSVELPAPSLKDGKRLKALVPGCGRGYDVALFASWGYDAYGLEVSEHAALAAREYLEGTGEAAKSGDNATKDEKTGRGVAKVVVGDYFDDGWLGQAGVNGVGEFDVIYDNTFLCALPPELRPRWAQRTASLLSPRGALICLEFPTHKPAASAGPPWSLPPTVHVELLKRPGEDITYNDNGVVVATDRPDSAQALVRVAHYTPKRTIGPGVVNGVVRDCVSVWRHKQA</sequence>
<organism evidence="5 6">
    <name type="scientific">Paraphoma chrysanthemicola</name>
    <dbReference type="NCBI Taxonomy" id="798071"/>
    <lineage>
        <taxon>Eukaryota</taxon>
        <taxon>Fungi</taxon>
        <taxon>Dikarya</taxon>
        <taxon>Ascomycota</taxon>
        <taxon>Pezizomycotina</taxon>
        <taxon>Dothideomycetes</taxon>
        <taxon>Pleosporomycetidae</taxon>
        <taxon>Pleosporales</taxon>
        <taxon>Pleosporineae</taxon>
        <taxon>Phaeosphaeriaceae</taxon>
        <taxon>Paraphoma</taxon>
    </lineage>
</organism>
<dbReference type="CDD" id="cd02440">
    <property type="entry name" value="AdoMet_MTases"/>
    <property type="match status" value="1"/>
</dbReference>
<keyword evidence="6" id="KW-1185">Reference proteome</keyword>
<feature type="region of interest" description="Disordered" evidence="4">
    <location>
        <begin position="1"/>
        <end position="21"/>
    </location>
</feature>
<evidence type="ECO:0000313" key="5">
    <source>
        <dbReference type="EMBL" id="KAH7093483.1"/>
    </source>
</evidence>
<accession>A0A8K0W3I7</accession>
<dbReference type="SUPFAM" id="SSF53335">
    <property type="entry name" value="S-adenosyl-L-methionine-dependent methyltransferases"/>
    <property type="match status" value="1"/>
</dbReference>
<evidence type="ECO:0000256" key="4">
    <source>
        <dbReference type="SAM" id="MobiDB-lite"/>
    </source>
</evidence>
<dbReference type="InterPro" id="IPR008854">
    <property type="entry name" value="TPMT"/>
</dbReference>
<dbReference type="OrthoDB" id="276151at2759"/>
<proteinExistence type="predicted"/>
<keyword evidence="1 5" id="KW-0489">Methyltransferase</keyword>
<dbReference type="PANTHER" id="PTHR10259:SF11">
    <property type="entry name" value="THIOPURINE S-METHYLTRANSFERASE"/>
    <property type="match status" value="1"/>
</dbReference>
<reference evidence="5" key="1">
    <citation type="journal article" date="2021" name="Nat. Commun.">
        <title>Genetic determinants of endophytism in the Arabidopsis root mycobiome.</title>
        <authorList>
            <person name="Mesny F."/>
            <person name="Miyauchi S."/>
            <person name="Thiergart T."/>
            <person name="Pickel B."/>
            <person name="Atanasova L."/>
            <person name="Karlsson M."/>
            <person name="Huettel B."/>
            <person name="Barry K.W."/>
            <person name="Haridas S."/>
            <person name="Chen C."/>
            <person name="Bauer D."/>
            <person name="Andreopoulos W."/>
            <person name="Pangilinan J."/>
            <person name="LaButti K."/>
            <person name="Riley R."/>
            <person name="Lipzen A."/>
            <person name="Clum A."/>
            <person name="Drula E."/>
            <person name="Henrissat B."/>
            <person name="Kohler A."/>
            <person name="Grigoriev I.V."/>
            <person name="Martin F.M."/>
            <person name="Hacquard S."/>
        </authorList>
    </citation>
    <scope>NUCLEOTIDE SEQUENCE</scope>
    <source>
        <strain evidence="5">MPI-SDFR-AT-0120</strain>
    </source>
</reference>
<dbReference type="AlphaFoldDB" id="A0A8K0W3I7"/>
<dbReference type="EMBL" id="JAGMVJ010000002">
    <property type="protein sequence ID" value="KAH7093483.1"/>
    <property type="molecule type" value="Genomic_DNA"/>
</dbReference>
<evidence type="ECO:0000256" key="2">
    <source>
        <dbReference type="ARBA" id="ARBA00022679"/>
    </source>
</evidence>
<feature type="region of interest" description="Disordered" evidence="4">
    <location>
        <begin position="52"/>
        <end position="82"/>
    </location>
</feature>
<comment type="caution">
    <text evidence="5">The sequence shown here is derived from an EMBL/GenBank/DDBJ whole genome shotgun (WGS) entry which is preliminary data.</text>
</comment>
<dbReference type="Gene3D" id="3.40.50.150">
    <property type="entry name" value="Vaccinia Virus protein VP39"/>
    <property type="match status" value="1"/>
</dbReference>
<dbReference type="InterPro" id="IPR029063">
    <property type="entry name" value="SAM-dependent_MTases_sf"/>
</dbReference>
<evidence type="ECO:0000256" key="1">
    <source>
        <dbReference type="ARBA" id="ARBA00022603"/>
    </source>
</evidence>
<dbReference type="GO" id="GO:0008119">
    <property type="term" value="F:thiopurine S-methyltransferase activity"/>
    <property type="evidence" value="ECO:0007669"/>
    <property type="project" value="TreeGrafter"/>
</dbReference>
<evidence type="ECO:0000313" key="6">
    <source>
        <dbReference type="Proteomes" id="UP000813461"/>
    </source>
</evidence>
<dbReference type="Pfam" id="PF05724">
    <property type="entry name" value="TPMT"/>
    <property type="match status" value="1"/>
</dbReference>
<dbReference type="GO" id="GO:0032259">
    <property type="term" value="P:methylation"/>
    <property type="evidence" value="ECO:0007669"/>
    <property type="project" value="UniProtKB-KW"/>
</dbReference>
<keyword evidence="2" id="KW-0808">Transferase</keyword>